<dbReference type="GO" id="GO:0140664">
    <property type="term" value="F:ATP-dependent DNA damage sensor activity"/>
    <property type="evidence" value="ECO:0007669"/>
    <property type="project" value="InterPro"/>
</dbReference>
<dbReference type="Pfam" id="PF05192">
    <property type="entry name" value="MutS_III"/>
    <property type="match status" value="1"/>
</dbReference>
<dbReference type="STRING" id="27342.A0A0H2SAS7"/>
<feature type="region of interest" description="Disordered" evidence="7">
    <location>
        <begin position="1"/>
        <end position="22"/>
    </location>
</feature>
<dbReference type="GO" id="GO:0043504">
    <property type="term" value="P:mitochondrial DNA repair"/>
    <property type="evidence" value="ECO:0007669"/>
    <property type="project" value="TreeGrafter"/>
</dbReference>
<sequence>MQNALKASNRFLSSSSRRTGPRATRCRLQAFQIDKNISTAATNDAQSTIDDPVVKTVTKKAFSELPKVEGQKSIDLPSWDGGLRLKIEKVEVPVKMRENDDPTNLDNLTSKRTRRKRAGTIKEHKLEGSERTSIKSSTFNERSATDSSPLDAISEKREPRKQLAEEIRANLARFPDCILLTRVGQFYESIFDQAQEVAALLSIKLAKRSYKEGVVWLCGFPLAQLDKHLRTLVEKHHRPVALCEEFMKHRGTTTSKPSFERRVVRILTPGTLIDESFINPYVNNYLLAISTPKDETVGLAWIDISTGEFSSLETSLAALSDHLVRIGPREVVLHGSLRESVTDPVKKALIEENALISYALSGHVSVIPDVNNQIAIEDSEEISERESESISLLTTYIRERLLEHTPKSLRYSRNESNDRMQIDAHTLRALEIKENLADGGATGCLMSTIKRTVTSSGTRLLSKWLSSPSASLVELTSRQDLVEIFYELPWLRQDVMQCLKKAGDAAKILQRFSLGRGDVDDLLQIKHTISTWHTIKQRILLERTRVVSEDGVSGRHWGCMDILLSKVANLASIAVRIEHAVEINQSTGAVPPDEVNEVIGEDLVSSDASLSSSLDIRWRLTNLLTGNDVLWRIKPQFSEDLDELHCRLRKSLVEKRDLESRFKEQYDAPSLSLKYSPGLGFHVHLARPRRDADRIAKSQVFHKISESASTRTYFNEGWSRIGNSIKELVDAIYIAEKYAFATLRSEVTCEATAIRRTARIIDELDVASAFATLAAEMNFVKPTFTTSNTLEIIDGRHPTVEVGLLASGRSFTSNTLSMDDSSRLHIITGPNMAGKSTYLRQIALITILAQTGSFVPAKSARLGVVDKVFSRVGAKDDLFRDRSTFMVEMLETSNILKNATERSLVIMDEVGRGTTMTDGISIAFAAICHLYYKNRCRTLFATHFHEVVDMLGGNADRTESDTFPAIRYYCTDVDETDGRFAYSHLMRPGVNRQSHGLKVAQLAGMPPLAIKIASETLSSISKRHISPFSENIGSQLRSIGKEAAQILSD</sequence>
<evidence type="ECO:0000313" key="10">
    <source>
        <dbReference type="Proteomes" id="UP000053477"/>
    </source>
</evidence>
<dbReference type="PANTHER" id="PTHR11361">
    <property type="entry name" value="DNA MISMATCH REPAIR PROTEIN MUTS FAMILY MEMBER"/>
    <property type="match status" value="1"/>
</dbReference>
<evidence type="ECO:0000256" key="1">
    <source>
        <dbReference type="ARBA" id="ARBA00006271"/>
    </source>
</evidence>
<evidence type="ECO:0000256" key="6">
    <source>
        <dbReference type="ARBA" id="ARBA00023204"/>
    </source>
</evidence>
<dbReference type="InterPro" id="IPR036187">
    <property type="entry name" value="DNA_mismatch_repair_MutS_sf"/>
</dbReference>
<keyword evidence="3" id="KW-0227">DNA damage</keyword>
<evidence type="ECO:0000256" key="7">
    <source>
        <dbReference type="SAM" id="MobiDB-lite"/>
    </source>
</evidence>
<dbReference type="Gene3D" id="1.10.1420.10">
    <property type="match status" value="2"/>
</dbReference>
<dbReference type="SUPFAM" id="SSF52540">
    <property type="entry name" value="P-loop containing nucleoside triphosphate hydrolases"/>
    <property type="match status" value="1"/>
</dbReference>
<dbReference type="Pfam" id="PF00488">
    <property type="entry name" value="MutS_V"/>
    <property type="match status" value="1"/>
</dbReference>
<feature type="compositionally biased region" description="Polar residues" evidence="7">
    <location>
        <begin position="134"/>
        <end position="148"/>
    </location>
</feature>
<evidence type="ECO:0000313" key="9">
    <source>
        <dbReference type="EMBL" id="KLO13966.1"/>
    </source>
</evidence>
<keyword evidence="10" id="KW-1185">Reference proteome</keyword>
<evidence type="ECO:0000256" key="2">
    <source>
        <dbReference type="ARBA" id="ARBA00022741"/>
    </source>
</evidence>
<dbReference type="SMART" id="SM00533">
    <property type="entry name" value="MUTSd"/>
    <property type="match status" value="1"/>
</dbReference>
<evidence type="ECO:0000256" key="4">
    <source>
        <dbReference type="ARBA" id="ARBA00022840"/>
    </source>
</evidence>
<organism evidence="9 10">
    <name type="scientific">Schizopora paradoxa</name>
    <dbReference type="NCBI Taxonomy" id="27342"/>
    <lineage>
        <taxon>Eukaryota</taxon>
        <taxon>Fungi</taxon>
        <taxon>Dikarya</taxon>
        <taxon>Basidiomycota</taxon>
        <taxon>Agaricomycotina</taxon>
        <taxon>Agaricomycetes</taxon>
        <taxon>Hymenochaetales</taxon>
        <taxon>Schizoporaceae</taxon>
        <taxon>Schizopora</taxon>
    </lineage>
</organism>
<dbReference type="SUPFAM" id="SSF55271">
    <property type="entry name" value="DNA repair protein MutS, domain I"/>
    <property type="match status" value="1"/>
</dbReference>
<gene>
    <name evidence="9" type="ORF">SCHPADRAFT_873402</name>
</gene>
<evidence type="ECO:0000256" key="3">
    <source>
        <dbReference type="ARBA" id="ARBA00022763"/>
    </source>
</evidence>
<dbReference type="PIRSF" id="PIRSF037677">
    <property type="entry name" value="DNA_mis_repair_Msh6"/>
    <property type="match status" value="1"/>
</dbReference>
<feature type="compositionally biased region" description="Basic and acidic residues" evidence="7">
    <location>
        <begin position="120"/>
        <end position="133"/>
    </location>
</feature>
<dbReference type="InterPro" id="IPR036678">
    <property type="entry name" value="MutS_con_dom_sf"/>
</dbReference>
<dbReference type="InterPro" id="IPR007695">
    <property type="entry name" value="DNA_mismatch_repair_MutS-lik_N"/>
</dbReference>
<dbReference type="SMART" id="SM00534">
    <property type="entry name" value="MUTSac"/>
    <property type="match status" value="1"/>
</dbReference>
<dbReference type="Pfam" id="PF01624">
    <property type="entry name" value="MutS_I"/>
    <property type="match status" value="1"/>
</dbReference>
<dbReference type="PANTHER" id="PTHR11361:SF34">
    <property type="entry name" value="DNA MISMATCH REPAIR PROTEIN MSH1, MITOCHONDRIAL"/>
    <property type="match status" value="1"/>
</dbReference>
<dbReference type="Gene3D" id="3.40.50.300">
    <property type="entry name" value="P-loop containing nucleotide triphosphate hydrolases"/>
    <property type="match status" value="1"/>
</dbReference>
<proteinExistence type="inferred from homology"/>
<dbReference type="InterPro" id="IPR027417">
    <property type="entry name" value="P-loop_NTPase"/>
</dbReference>
<protein>
    <recommendedName>
        <fullName evidence="8">DNA mismatch repair proteins mutS family domain-containing protein</fullName>
    </recommendedName>
</protein>
<dbReference type="AlphaFoldDB" id="A0A0H2SAS7"/>
<keyword evidence="2" id="KW-0547">Nucleotide-binding</keyword>
<dbReference type="GO" id="GO:0005739">
    <property type="term" value="C:mitochondrion"/>
    <property type="evidence" value="ECO:0007669"/>
    <property type="project" value="TreeGrafter"/>
</dbReference>
<dbReference type="InterPro" id="IPR045076">
    <property type="entry name" value="MutS"/>
</dbReference>
<dbReference type="GO" id="GO:0006298">
    <property type="term" value="P:mismatch repair"/>
    <property type="evidence" value="ECO:0007669"/>
    <property type="project" value="InterPro"/>
</dbReference>
<dbReference type="FunCoup" id="A0A0H2SAS7">
    <property type="interactions" value="305"/>
</dbReference>
<feature type="compositionally biased region" description="Polar residues" evidence="7">
    <location>
        <begin position="1"/>
        <end position="18"/>
    </location>
</feature>
<dbReference type="InterPro" id="IPR007696">
    <property type="entry name" value="DNA_mismatch_repair_MutS_core"/>
</dbReference>
<dbReference type="EMBL" id="KQ085951">
    <property type="protein sequence ID" value="KLO13966.1"/>
    <property type="molecule type" value="Genomic_DNA"/>
</dbReference>
<dbReference type="InterPro" id="IPR000432">
    <property type="entry name" value="DNA_mismatch_repair_MutS_C"/>
</dbReference>
<dbReference type="FunFam" id="3.40.50.300:FF:001238">
    <property type="entry name" value="DNA mismatch repair protein"/>
    <property type="match status" value="1"/>
</dbReference>
<feature type="domain" description="DNA mismatch repair proteins mutS family" evidence="8">
    <location>
        <begin position="903"/>
        <end position="919"/>
    </location>
</feature>
<dbReference type="Gene3D" id="3.40.1170.10">
    <property type="entry name" value="DNA repair protein MutS, domain I"/>
    <property type="match status" value="1"/>
</dbReference>
<accession>A0A0H2SAS7</accession>
<keyword evidence="6" id="KW-0234">DNA repair</keyword>
<feature type="region of interest" description="Disordered" evidence="7">
    <location>
        <begin position="98"/>
        <end position="159"/>
    </location>
</feature>
<reference evidence="9 10" key="1">
    <citation type="submission" date="2015-04" db="EMBL/GenBank/DDBJ databases">
        <title>Complete genome sequence of Schizopora paradoxa KUC8140, a cosmopolitan wood degrader in East Asia.</title>
        <authorList>
            <consortium name="DOE Joint Genome Institute"/>
            <person name="Min B."/>
            <person name="Park H."/>
            <person name="Jang Y."/>
            <person name="Kim J.-J."/>
            <person name="Kim K.H."/>
            <person name="Pangilinan J."/>
            <person name="Lipzen A."/>
            <person name="Riley R."/>
            <person name="Grigoriev I.V."/>
            <person name="Spatafora J.W."/>
            <person name="Choi I.-G."/>
        </authorList>
    </citation>
    <scope>NUCLEOTIDE SEQUENCE [LARGE SCALE GENOMIC DNA]</scope>
    <source>
        <strain evidence="9 10">KUC8140</strain>
    </source>
</reference>
<evidence type="ECO:0000259" key="8">
    <source>
        <dbReference type="PROSITE" id="PS00486"/>
    </source>
</evidence>
<name>A0A0H2SAS7_9AGAM</name>
<keyword evidence="5" id="KW-0238">DNA-binding</keyword>
<dbReference type="Pfam" id="PF05188">
    <property type="entry name" value="MutS_II"/>
    <property type="match status" value="1"/>
</dbReference>
<dbReference type="InterPro" id="IPR016151">
    <property type="entry name" value="DNA_mismatch_repair_MutS_N"/>
</dbReference>
<dbReference type="InterPro" id="IPR007860">
    <property type="entry name" value="DNA_mmatch_repair_MutS_con_dom"/>
</dbReference>
<dbReference type="InParanoid" id="A0A0H2SAS7"/>
<keyword evidence="4" id="KW-0067">ATP-binding</keyword>
<dbReference type="SUPFAM" id="SSF53150">
    <property type="entry name" value="DNA repair protein MutS, domain II"/>
    <property type="match status" value="1"/>
</dbReference>
<evidence type="ECO:0000256" key="5">
    <source>
        <dbReference type="ARBA" id="ARBA00023125"/>
    </source>
</evidence>
<dbReference type="GO" id="GO:0005524">
    <property type="term" value="F:ATP binding"/>
    <property type="evidence" value="ECO:0007669"/>
    <property type="project" value="UniProtKB-KW"/>
</dbReference>
<dbReference type="GO" id="GO:0030983">
    <property type="term" value="F:mismatched DNA binding"/>
    <property type="evidence" value="ECO:0007669"/>
    <property type="project" value="InterPro"/>
</dbReference>
<dbReference type="InterPro" id="IPR017261">
    <property type="entry name" value="DNA_mismatch_repair_MutS/MSH"/>
</dbReference>
<dbReference type="PROSITE" id="PS00486">
    <property type="entry name" value="DNA_MISMATCH_REPAIR_2"/>
    <property type="match status" value="1"/>
</dbReference>
<comment type="similarity">
    <text evidence="1">Belongs to the DNA mismatch repair MutS family.</text>
</comment>
<dbReference type="Proteomes" id="UP000053477">
    <property type="component" value="Unassembled WGS sequence"/>
</dbReference>
<dbReference type="GO" id="GO:0005634">
    <property type="term" value="C:nucleus"/>
    <property type="evidence" value="ECO:0007669"/>
    <property type="project" value="TreeGrafter"/>
</dbReference>
<dbReference type="SUPFAM" id="SSF48334">
    <property type="entry name" value="DNA repair protein MutS, domain III"/>
    <property type="match status" value="1"/>
</dbReference>
<dbReference type="OrthoDB" id="2534523at2759"/>